<dbReference type="InterPro" id="IPR057893">
    <property type="entry name" value="LRV_2"/>
</dbReference>
<keyword evidence="2" id="KW-0472">Membrane</keyword>
<feature type="compositionally biased region" description="Gly residues" evidence="1">
    <location>
        <begin position="228"/>
        <end position="240"/>
    </location>
</feature>
<reference evidence="4 5" key="1">
    <citation type="submission" date="2014-02" db="EMBL/GenBank/DDBJ databases">
        <title>Genome sequence of Brachybacterium phenoliresistens strain W13A50.</title>
        <authorList>
            <person name="Wang X."/>
        </authorList>
    </citation>
    <scope>NUCLEOTIDE SEQUENCE [LARGE SCALE GENOMIC DNA]</scope>
    <source>
        <strain evidence="4 5">W13A50</strain>
    </source>
</reference>
<dbReference type="Proteomes" id="UP000023067">
    <property type="component" value="Unassembled WGS sequence"/>
</dbReference>
<feature type="region of interest" description="Disordered" evidence="1">
    <location>
        <begin position="224"/>
        <end position="244"/>
    </location>
</feature>
<evidence type="ECO:0000259" key="3">
    <source>
        <dbReference type="Pfam" id="PF25591"/>
    </source>
</evidence>
<feature type="region of interest" description="Disordered" evidence="1">
    <location>
        <begin position="292"/>
        <end position="313"/>
    </location>
</feature>
<evidence type="ECO:0000256" key="1">
    <source>
        <dbReference type="SAM" id="MobiDB-lite"/>
    </source>
</evidence>
<feature type="compositionally biased region" description="Basic and acidic residues" evidence="1">
    <location>
        <begin position="304"/>
        <end position="313"/>
    </location>
</feature>
<feature type="domain" description="Leucine rich repeat variant" evidence="3">
    <location>
        <begin position="102"/>
        <end position="157"/>
    </location>
</feature>
<feature type="region of interest" description="Disordered" evidence="1">
    <location>
        <begin position="1"/>
        <end position="23"/>
    </location>
</feature>
<dbReference type="EMBL" id="JDYK01000003">
    <property type="protein sequence ID" value="EWS82073.1"/>
    <property type="molecule type" value="Genomic_DNA"/>
</dbReference>
<protein>
    <recommendedName>
        <fullName evidence="3">Leucine rich repeat variant domain-containing protein</fullName>
    </recommendedName>
</protein>
<dbReference type="eggNOG" id="ENOG5033QZJ">
    <property type="taxonomic scope" value="Bacteria"/>
</dbReference>
<sequence length="479" mass="50964">MDADDADVPPGRAPRARRRGRLPGLGCEQLRDRLGPLDRRRLHRGLSAITRPMGCAAPSAMGGAALCGGEAAVGASGTSKGGCALRRLRIVARMVAQGDRERYIAGDPRTSPQELADLAGRRWDLHAVIAANPRTHPALRRWIASVNPHGMARPPAAPAAPRRHGRPPAGFPPPGRPPFAPRTPPRRGGIGGCLAGCGCSTLVLVLVAMVLLGAGALLSPDGSDRPVAGGGHPSPSGGSGDPAVDEQLAIFDAERERYYELVAELEGNPAAPLVTLPGQYARLEDRAASVGTNEFSAQSVAQEAQRRREDLEQHVDAAADRAANSSGSLSEGLVDEAGDGLIDIRWDADAVCAQSEREGWTTSGCVLGADALTVHLQPEDSFTGEWDIQMTVQHELAHVYQRADRARFDDGSSEYDELLEQGLFQGSEELMADCYALTYYDEWTLETDSVEVGYGYVCDESERDAIRAWSASIDAPMPG</sequence>
<keyword evidence="5" id="KW-1185">Reference proteome</keyword>
<accession>Z9JVS0</accession>
<proteinExistence type="predicted"/>
<keyword evidence="2" id="KW-0812">Transmembrane</keyword>
<name>Z9JVS0_9MICO</name>
<evidence type="ECO:0000256" key="2">
    <source>
        <dbReference type="SAM" id="Phobius"/>
    </source>
</evidence>
<feature type="compositionally biased region" description="Polar residues" evidence="1">
    <location>
        <begin position="292"/>
        <end position="302"/>
    </location>
</feature>
<keyword evidence="2" id="KW-1133">Transmembrane helix</keyword>
<evidence type="ECO:0000313" key="4">
    <source>
        <dbReference type="EMBL" id="EWS82073.1"/>
    </source>
</evidence>
<feature type="transmembrane region" description="Helical" evidence="2">
    <location>
        <begin position="192"/>
        <end position="218"/>
    </location>
</feature>
<feature type="region of interest" description="Disordered" evidence="1">
    <location>
        <begin position="149"/>
        <end position="184"/>
    </location>
</feature>
<dbReference type="PATRIC" id="fig|396014.3.peg.607"/>
<gene>
    <name evidence="4" type="ORF">BF93_10480</name>
</gene>
<organism evidence="4 5">
    <name type="scientific">Brachybacterium phenoliresistens</name>
    <dbReference type="NCBI Taxonomy" id="396014"/>
    <lineage>
        <taxon>Bacteria</taxon>
        <taxon>Bacillati</taxon>
        <taxon>Actinomycetota</taxon>
        <taxon>Actinomycetes</taxon>
        <taxon>Micrococcales</taxon>
        <taxon>Dermabacteraceae</taxon>
        <taxon>Brachybacterium</taxon>
    </lineage>
</organism>
<dbReference type="Pfam" id="PF25591">
    <property type="entry name" value="LRV_2"/>
    <property type="match status" value="1"/>
</dbReference>
<dbReference type="AlphaFoldDB" id="Z9JVS0"/>
<evidence type="ECO:0000313" key="5">
    <source>
        <dbReference type="Proteomes" id="UP000023067"/>
    </source>
</evidence>
<dbReference type="HOGENOM" id="CLU_569469_0_0_11"/>
<feature type="compositionally biased region" description="Pro residues" evidence="1">
    <location>
        <begin position="169"/>
        <end position="183"/>
    </location>
</feature>
<comment type="caution">
    <text evidence="4">The sequence shown here is derived from an EMBL/GenBank/DDBJ whole genome shotgun (WGS) entry which is preliminary data.</text>
</comment>
<dbReference type="STRING" id="396014.BF93_10480"/>